<sequence>MVVQGDSLVLYRNLECEIQEPRIQGRRVNITVLRVCAPIADNDESEVNQFYANLRHLEATPKKDVTLIIWDWTLRLAVKG</sequence>
<gene>
    <name evidence="1" type="ORF">M514_24634</name>
</gene>
<dbReference type="AlphaFoldDB" id="A0A085N113"/>
<protein>
    <submittedName>
        <fullName evidence="1">Uncharacterized protein</fullName>
    </submittedName>
</protein>
<proteinExistence type="predicted"/>
<accession>A0A085N113</accession>
<dbReference type="Proteomes" id="UP000030758">
    <property type="component" value="Unassembled WGS sequence"/>
</dbReference>
<organism evidence="1">
    <name type="scientific">Trichuris suis</name>
    <name type="common">pig whipworm</name>
    <dbReference type="NCBI Taxonomy" id="68888"/>
    <lineage>
        <taxon>Eukaryota</taxon>
        <taxon>Metazoa</taxon>
        <taxon>Ecdysozoa</taxon>
        <taxon>Nematoda</taxon>
        <taxon>Enoplea</taxon>
        <taxon>Dorylaimia</taxon>
        <taxon>Trichinellida</taxon>
        <taxon>Trichuridae</taxon>
        <taxon>Trichuris</taxon>
    </lineage>
</organism>
<evidence type="ECO:0000313" key="1">
    <source>
        <dbReference type="EMBL" id="KFD63159.1"/>
    </source>
</evidence>
<name>A0A085N113_9BILA</name>
<dbReference type="EMBL" id="KL367579">
    <property type="protein sequence ID" value="KFD63159.1"/>
    <property type="molecule type" value="Genomic_DNA"/>
</dbReference>
<reference evidence="1" key="1">
    <citation type="journal article" date="2014" name="Nat. Genet.">
        <title>Genome and transcriptome of the porcine whipworm Trichuris suis.</title>
        <authorList>
            <person name="Jex A.R."/>
            <person name="Nejsum P."/>
            <person name="Schwarz E.M."/>
            <person name="Hu L."/>
            <person name="Young N.D."/>
            <person name="Hall R.S."/>
            <person name="Korhonen P.K."/>
            <person name="Liao S."/>
            <person name="Thamsborg S."/>
            <person name="Xia J."/>
            <person name="Xu P."/>
            <person name="Wang S."/>
            <person name="Scheerlinck J.P."/>
            <person name="Hofmann A."/>
            <person name="Sternberg P.W."/>
            <person name="Wang J."/>
            <person name="Gasser R.B."/>
        </authorList>
    </citation>
    <scope>NUCLEOTIDE SEQUENCE [LARGE SCALE GENOMIC DNA]</scope>
    <source>
        <strain evidence="1">DCEP-RM93F</strain>
    </source>
</reference>